<keyword evidence="6" id="KW-0408">Iron</keyword>
<evidence type="ECO:0000256" key="1">
    <source>
        <dbReference type="ARBA" id="ARBA00001965"/>
    </source>
</evidence>
<keyword evidence="9" id="KW-1185">Reference proteome</keyword>
<comment type="similarity">
    <text evidence="2">Belongs to the intradiol ring-cleavage dioxygenase family.</text>
</comment>
<protein>
    <submittedName>
        <fullName evidence="8">Catechol 1,2-dioxygenase</fullName>
    </submittedName>
</protein>
<sequence>MAWRWMWRRSSITQGNTNKNNYRKDEEMNQKVVDVYNGMVVKFKELIREHELDHNDYQALVNWADELGRAGEIPLFMDVFFETHALQEMYKNVEGTEPTILGPFYLENATEIENPGVMPKRDDEKGDVFFFSGTVTDVDGNPLANTKVDIWQADSNGEYSGFAEGIPAENLRAVLFTDENGKFEVQTIVPGDYSIPTGGPTGKFLTWIDSHPFRPAHLHFLFKPQNGDPLISQVFFEGNQYLDNDVANGVRGTLITKLEKHDGAEKGLETDFYTAHLDFKLRLQDKPVYS</sequence>
<proteinExistence type="inferred from homology"/>
<dbReference type="RefSeq" id="WP_381447559.1">
    <property type="nucleotide sequence ID" value="NZ_JBHSNP010000029.1"/>
</dbReference>
<evidence type="ECO:0000259" key="7">
    <source>
        <dbReference type="PROSITE" id="PS00083"/>
    </source>
</evidence>
<evidence type="ECO:0000256" key="3">
    <source>
        <dbReference type="ARBA" id="ARBA00022723"/>
    </source>
</evidence>
<evidence type="ECO:0000256" key="6">
    <source>
        <dbReference type="ARBA" id="ARBA00023004"/>
    </source>
</evidence>
<keyword evidence="3" id="KW-0479">Metal-binding</keyword>
<evidence type="ECO:0000313" key="9">
    <source>
        <dbReference type="Proteomes" id="UP001596071"/>
    </source>
</evidence>
<dbReference type="PANTHER" id="PTHR33711">
    <property type="entry name" value="DIOXYGENASE, PUTATIVE (AFU_ORTHOLOGUE AFUA_2G02910)-RELATED"/>
    <property type="match status" value="1"/>
</dbReference>
<dbReference type="InterPro" id="IPR007535">
    <property type="entry name" value="Catechol_dOase_N"/>
</dbReference>
<dbReference type="Pfam" id="PF04444">
    <property type="entry name" value="Dioxygenase_N"/>
    <property type="match status" value="1"/>
</dbReference>
<dbReference type="EMBL" id="JBHSNP010000029">
    <property type="protein sequence ID" value="MFC5605075.1"/>
    <property type="molecule type" value="Genomic_DNA"/>
</dbReference>
<evidence type="ECO:0000256" key="5">
    <source>
        <dbReference type="ARBA" id="ARBA00023002"/>
    </source>
</evidence>
<dbReference type="PROSITE" id="PS00083">
    <property type="entry name" value="INTRADIOL_DIOXYGENAS"/>
    <property type="match status" value="1"/>
</dbReference>
<reference evidence="9" key="1">
    <citation type="journal article" date="2019" name="Int. J. Syst. Evol. Microbiol.">
        <title>The Global Catalogue of Microorganisms (GCM) 10K type strain sequencing project: providing services to taxonomists for standard genome sequencing and annotation.</title>
        <authorList>
            <consortium name="The Broad Institute Genomics Platform"/>
            <consortium name="The Broad Institute Genome Sequencing Center for Infectious Disease"/>
            <person name="Wu L."/>
            <person name="Ma J."/>
        </authorList>
    </citation>
    <scope>NUCLEOTIDE SEQUENCE [LARGE SCALE GENOMIC DNA]</scope>
    <source>
        <strain evidence="9">KACC 11299</strain>
    </source>
</reference>
<keyword evidence="4" id="KW-0223">Dioxygenase</keyword>
<dbReference type="InterPro" id="IPR000627">
    <property type="entry name" value="Intradiol_dOase_C"/>
</dbReference>
<dbReference type="InterPro" id="IPR015889">
    <property type="entry name" value="Intradiol_dOase_core"/>
</dbReference>
<accession>A0ABW0U189</accession>
<organism evidence="8 9">
    <name type="scientific">Sporosarcina koreensis</name>
    <dbReference type="NCBI Taxonomy" id="334735"/>
    <lineage>
        <taxon>Bacteria</taxon>
        <taxon>Bacillati</taxon>
        <taxon>Bacillota</taxon>
        <taxon>Bacilli</taxon>
        <taxon>Bacillales</taxon>
        <taxon>Caryophanaceae</taxon>
        <taxon>Sporosarcina</taxon>
    </lineage>
</organism>
<evidence type="ECO:0000313" key="8">
    <source>
        <dbReference type="EMBL" id="MFC5605075.1"/>
    </source>
</evidence>
<dbReference type="SUPFAM" id="SSF49482">
    <property type="entry name" value="Aromatic compound dioxygenase"/>
    <property type="match status" value="1"/>
</dbReference>
<comment type="cofactor">
    <cofactor evidence="1">
        <name>Fe(3+)</name>
        <dbReference type="ChEBI" id="CHEBI:29034"/>
    </cofactor>
</comment>
<evidence type="ECO:0000256" key="2">
    <source>
        <dbReference type="ARBA" id="ARBA00007825"/>
    </source>
</evidence>
<dbReference type="PANTHER" id="PTHR33711:SF7">
    <property type="entry name" value="INTRADIOL RING-CLEAVAGE DIOXYGENASES DOMAIN-CONTAINING PROTEIN-RELATED"/>
    <property type="match status" value="1"/>
</dbReference>
<comment type="caution">
    <text evidence="8">The sequence shown here is derived from an EMBL/GenBank/DDBJ whole genome shotgun (WGS) entry which is preliminary data.</text>
</comment>
<dbReference type="Pfam" id="PF00775">
    <property type="entry name" value="Dioxygenase_C"/>
    <property type="match status" value="1"/>
</dbReference>
<gene>
    <name evidence="8" type="ORF">ACFPTP_17690</name>
</gene>
<dbReference type="Proteomes" id="UP001596071">
    <property type="component" value="Unassembled WGS sequence"/>
</dbReference>
<dbReference type="InterPro" id="IPR050770">
    <property type="entry name" value="Intradiol_RC_Dioxygenase"/>
</dbReference>
<name>A0ABW0U189_9BACL</name>
<evidence type="ECO:0000256" key="4">
    <source>
        <dbReference type="ARBA" id="ARBA00022964"/>
    </source>
</evidence>
<dbReference type="Gene3D" id="2.60.130.10">
    <property type="entry name" value="Aromatic compound dioxygenase"/>
    <property type="match status" value="1"/>
</dbReference>
<keyword evidence="5" id="KW-0560">Oxidoreductase</keyword>
<feature type="domain" description="Intradiol ring-cleavage dioxygenases" evidence="7">
    <location>
        <begin position="131"/>
        <end position="159"/>
    </location>
</feature>